<comment type="caution">
    <text evidence="3">The sequence shown here is derived from an EMBL/GenBank/DDBJ whole genome shotgun (WGS) entry which is preliminary data.</text>
</comment>
<feature type="domain" description="Peptidase C1A papain C-terminal" evidence="2">
    <location>
        <begin position="382"/>
        <end position="464"/>
    </location>
</feature>
<protein>
    <recommendedName>
        <fullName evidence="2">Peptidase C1A papain C-terminal domain-containing protein</fullName>
    </recommendedName>
</protein>
<evidence type="ECO:0000313" key="4">
    <source>
        <dbReference type="Proteomes" id="UP000886595"/>
    </source>
</evidence>
<evidence type="ECO:0000259" key="2">
    <source>
        <dbReference type="Pfam" id="PF00112"/>
    </source>
</evidence>
<feature type="region of interest" description="Disordered" evidence="1">
    <location>
        <begin position="63"/>
        <end position="95"/>
    </location>
</feature>
<keyword evidence="4" id="KW-1185">Reference proteome</keyword>
<name>A0A8X7QS41_BRACI</name>
<feature type="compositionally biased region" description="Polar residues" evidence="1">
    <location>
        <begin position="86"/>
        <end position="95"/>
    </location>
</feature>
<dbReference type="Proteomes" id="UP000886595">
    <property type="component" value="Unassembled WGS sequence"/>
</dbReference>
<dbReference type="AlphaFoldDB" id="A0A8X7QS41"/>
<feature type="region of interest" description="Disordered" evidence="1">
    <location>
        <begin position="232"/>
        <end position="261"/>
    </location>
</feature>
<evidence type="ECO:0000313" key="3">
    <source>
        <dbReference type="EMBL" id="KAG2272718.1"/>
    </source>
</evidence>
<gene>
    <name evidence="3" type="ORF">Bca52824_067273</name>
</gene>
<organism evidence="3 4">
    <name type="scientific">Brassica carinata</name>
    <name type="common">Ethiopian mustard</name>
    <name type="synonym">Abyssinian cabbage</name>
    <dbReference type="NCBI Taxonomy" id="52824"/>
    <lineage>
        <taxon>Eukaryota</taxon>
        <taxon>Viridiplantae</taxon>
        <taxon>Streptophyta</taxon>
        <taxon>Embryophyta</taxon>
        <taxon>Tracheophyta</taxon>
        <taxon>Spermatophyta</taxon>
        <taxon>Magnoliopsida</taxon>
        <taxon>eudicotyledons</taxon>
        <taxon>Gunneridae</taxon>
        <taxon>Pentapetalae</taxon>
        <taxon>rosids</taxon>
        <taxon>malvids</taxon>
        <taxon>Brassicales</taxon>
        <taxon>Brassicaceae</taxon>
        <taxon>Brassiceae</taxon>
        <taxon>Brassica</taxon>
    </lineage>
</organism>
<dbReference type="InterPro" id="IPR000668">
    <property type="entry name" value="Peptidase_C1A_C"/>
</dbReference>
<dbReference type="Pfam" id="PF00112">
    <property type="entry name" value="Peptidase_C1"/>
    <property type="match status" value="1"/>
</dbReference>
<reference evidence="3 4" key="1">
    <citation type="submission" date="2020-02" db="EMBL/GenBank/DDBJ databases">
        <authorList>
            <person name="Ma Q."/>
            <person name="Huang Y."/>
            <person name="Song X."/>
            <person name="Pei D."/>
        </authorList>
    </citation>
    <scope>NUCLEOTIDE SEQUENCE [LARGE SCALE GENOMIC DNA]</scope>
    <source>
        <strain evidence="3">Sxm20200214</strain>
        <tissue evidence="3">Leaf</tissue>
    </source>
</reference>
<dbReference type="SUPFAM" id="SSF54001">
    <property type="entry name" value="Cysteine proteinases"/>
    <property type="match status" value="1"/>
</dbReference>
<dbReference type="Gene3D" id="3.90.70.10">
    <property type="entry name" value="Cysteine proteinases"/>
    <property type="match status" value="1"/>
</dbReference>
<proteinExistence type="predicted"/>
<accession>A0A8X7QS41</accession>
<dbReference type="InterPro" id="IPR038765">
    <property type="entry name" value="Papain-like_cys_pep_sf"/>
</dbReference>
<dbReference type="GO" id="GO:0006508">
    <property type="term" value="P:proteolysis"/>
    <property type="evidence" value="ECO:0007669"/>
    <property type="project" value="InterPro"/>
</dbReference>
<sequence>METEDNIARGLQVSGVSEWHQFLQVLLSPTISTTHTGAAKAAASSLVRSLSFHLRLRQSRRLPFSAAMAKKRKPPKSSSPPCHVSGSDSTPSYVFSESSPGFSPAVDVLPPVPSPVGAFAPLLPSEPVSLPVIHELEEDVSAGPTATAPAQAPPLLKGAPSYANSVTAPSFGSVQDRTLVSASSSHALALLPILGTSSPSKHVSDSPVVTDHDLEEGEICVDLTGFGESSYSPLSSVSGSSESESLSGDEDNPADDSDKFIEGFGTSPSLSGCAVANRRAAAARRAEAQQQAAAAAHAQPNQPPSAGLSFWLRLIEAAHNIFAVKPVSFIQISIEDLVSKIKTKEDDKEITKFEKSFQSPGIKKVPSTPHANPDKTKTVSWNFGSKEAASMNFISAQLETSPVGIIIDVDDEFRALKNGLYRIRNVVGSENRHALIVMARGRTEDGQDFLIVQNSWKKSWGVNGSDDMRCLAFYPLM</sequence>
<feature type="compositionally biased region" description="Low complexity" evidence="1">
    <location>
        <begin position="232"/>
        <end position="246"/>
    </location>
</feature>
<evidence type="ECO:0000256" key="1">
    <source>
        <dbReference type="SAM" id="MobiDB-lite"/>
    </source>
</evidence>
<dbReference type="EMBL" id="JAAMPC010000013">
    <property type="protein sequence ID" value="KAG2272718.1"/>
    <property type="molecule type" value="Genomic_DNA"/>
</dbReference>
<dbReference type="OrthoDB" id="1110214at2759"/>
<dbReference type="GO" id="GO:0008234">
    <property type="term" value="F:cysteine-type peptidase activity"/>
    <property type="evidence" value="ECO:0007669"/>
    <property type="project" value="InterPro"/>
</dbReference>